<dbReference type="PROSITE" id="PS51257">
    <property type="entry name" value="PROKAR_LIPOPROTEIN"/>
    <property type="match status" value="1"/>
</dbReference>
<accession>A0ABT6RCC5</accession>
<evidence type="ECO:0008006" key="3">
    <source>
        <dbReference type="Google" id="ProtNLM"/>
    </source>
</evidence>
<dbReference type="EMBL" id="JASBRG010000006">
    <property type="protein sequence ID" value="MDI3320224.1"/>
    <property type="molecule type" value="Genomic_DNA"/>
</dbReference>
<evidence type="ECO:0000313" key="2">
    <source>
        <dbReference type="Proteomes" id="UP001226434"/>
    </source>
</evidence>
<evidence type="ECO:0000313" key="1">
    <source>
        <dbReference type="EMBL" id="MDI3320224.1"/>
    </source>
</evidence>
<reference evidence="1 2" key="1">
    <citation type="submission" date="2023-05" db="EMBL/GenBank/DDBJ databases">
        <title>Genome sequence of Pinibacter sp. MAH-24.</title>
        <authorList>
            <person name="Huq M.A."/>
        </authorList>
    </citation>
    <scope>NUCLEOTIDE SEQUENCE [LARGE SCALE GENOMIC DNA]</scope>
    <source>
        <strain evidence="1 2">MAH-24</strain>
    </source>
</reference>
<proteinExistence type="predicted"/>
<comment type="caution">
    <text evidence="1">The sequence shown here is derived from an EMBL/GenBank/DDBJ whole genome shotgun (WGS) entry which is preliminary data.</text>
</comment>
<protein>
    <recommendedName>
        <fullName evidence="3">Lipoprotein</fullName>
    </recommendedName>
</protein>
<dbReference type="Proteomes" id="UP001226434">
    <property type="component" value="Unassembled WGS sequence"/>
</dbReference>
<keyword evidence="2" id="KW-1185">Reference proteome</keyword>
<sequence>MKNSLFILIISLAFISCGDKNLPGTSKENDLKKQKEFFKSLGLDSDRAAIDTPERINPDSASKFNAVGRAGNYFREMKRRRPANCFDTLEMLRRSPKEYDEYLKSLKERARQTPFDAIPGNNPDLESQELPPGYEYMIFKDSDLPDSLKIPFTIKKRK</sequence>
<dbReference type="RefSeq" id="WP_282334322.1">
    <property type="nucleotide sequence ID" value="NZ_JASBRG010000006.1"/>
</dbReference>
<name>A0ABT6RCC5_9BACT</name>
<gene>
    <name evidence="1" type="ORF">QJ048_10600</name>
</gene>
<organism evidence="1 2">
    <name type="scientific">Pinibacter soli</name>
    <dbReference type="NCBI Taxonomy" id="3044211"/>
    <lineage>
        <taxon>Bacteria</taxon>
        <taxon>Pseudomonadati</taxon>
        <taxon>Bacteroidota</taxon>
        <taxon>Chitinophagia</taxon>
        <taxon>Chitinophagales</taxon>
        <taxon>Chitinophagaceae</taxon>
        <taxon>Pinibacter</taxon>
    </lineage>
</organism>